<dbReference type="AlphaFoldDB" id="A0AAN6GJR8"/>
<evidence type="ECO:0000256" key="1">
    <source>
        <dbReference type="ARBA" id="ARBA00009627"/>
    </source>
</evidence>
<dbReference type="Proteomes" id="UP001176517">
    <property type="component" value="Unassembled WGS sequence"/>
</dbReference>
<dbReference type="EMBL" id="JAPDMZ010000270">
    <property type="protein sequence ID" value="KAK0544654.1"/>
    <property type="molecule type" value="Genomic_DNA"/>
</dbReference>
<dbReference type="Gene3D" id="1.25.40.990">
    <property type="match status" value="1"/>
</dbReference>
<name>A0AAN6GJR8_9BASI</name>
<evidence type="ECO:0000313" key="5">
    <source>
        <dbReference type="Proteomes" id="UP001176517"/>
    </source>
</evidence>
<organism evidence="4 5">
    <name type="scientific">Tilletia horrida</name>
    <dbReference type="NCBI Taxonomy" id="155126"/>
    <lineage>
        <taxon>Eukaryota</taxon>
        <taxon>Fungi</taxon>
        <taxon>Dikarya</taxon>
        <taxon>Basidiomycota</taxon>
        <taxon>Ustilaginomycotina</taxon>
        <taxon>Exobasidiomycetes</taxon>
        <taxon>Tilletiales</taxon>
        <taxon>Tilletiaceae</taxon>
        <taxon>Tilletia</taxon>
    </lineage>
</organism>
<dbReference type="PANTHER" id="PTHR12387">
    <property type="entry name" value="26S PROTEASOME NON-ATPASE REGULATORY SUBUNIT 8"/>
    <property type="match status" value="1"/>
</dbReference>
<feature type="domain" description="PCI" evidence="3">
    <location>
        <begin position="85"/>
        <end position="273"/>
    </location>
</feature>
<evidence type="ECO:0000256" key="2">
    <source>
        <dbReference type="ARBA" id="ARBA00022942"/>
    </source>
</evidence>
<dbReference type="InterPro" id="IPR000717">
    <property type="entry name" value="PCI_dom"/>
</dbReference>
<proteinExistence type="inferred from homology"/>
<protein>
    <submittedName>
        <fullName evidence="4">Regulatory particle non-ATPase</fullName>
    </submittedName>
</protein>
<sequence>MAASSSSSSASLQTAYNELQRLFTSASSPAELAPAGAQLAKLKIELTKAGLLIPSTAQRSSYNQDDLLLARHVLETGAFYSIRVKDVKGFDRYMDLLKTFYSDFSSVLPGSENHHALLGLSLLRLLASNQISSFHTALETLPPDVVQNSPYVQHPVNLERWLMEGSYSKVWSARQETPRVEYQFFVDQLMGTIRHEIASCEEKAYESLPLADAATLLFFENMNEVLSFANERGWNVEPSTQTVKFTNKLDASRIGIGARDSAAKKETIKLNLHFAKELESIV</sequence>
<reference evidence="4" key="1">
    <citation type="journal article" date="2023" name="PhytoFront">
        <title>Draft Genome Resources of Seven Strains of Tilletia horrida, Causal Agent of Kernel Smut of Rice.</title>
        <authorList>
            <person name="Khanal S."/>
            <person name="Antony Babu S."/>
            <person name="Zhou X.G."/>
        </authorList>
    </citation>
    <scope>NUCLEOTIDE SEQUENCE</scope>
    <source>
        <strain evidence="4">TX6</strain>
    </source>
</reference>
<dbReference type="GO" id="GO:0043161">
    <property type="term" value="P:proteasome-mediated ubiquitin-dependent protein catabolic process"/>
    <property type="evidence" value="ECO:0007669"/>
    <property type="project" value="TreeGrafter"/>
</dbReference>
<dbReference type="GO" id="GO:0008541">
    <property type="term" value="C:proteasome regulatory particle, lid subcomplex"/>
    <property type="evidence" value="ECO:0007669"/>
    <property type="project" value="TreeGrafter"/>
</dbReference>
<dbReference type="PANTHER" id="PTHR12387:SF0">
    <property type="entry name" value="26S PROTEASOME NON-ATPASE REGULATORY SUBUNIT 8"/>
    <property type="match status" value="1"/>
</dbReference>
<evidence type="ECO:0000313" key="4">
    <source>
        <dbReference type="EMBL" id="KAK0544654.1"/>
    </source>
</evidence>
<dbReference type="GO" id="GO:0005829">
    <property type="term" value="C:cytosol"/>
    <property type="evidence" value="ECO:0007669"/>
    <property type="project" value="TreeGrafter"/>
</dbReference>
<dbReference type="FunFam" id="1.25.40.990:FF:000001">
    <property type="entry name" value="26S proteasome non-ATPase regulatory subunit"/>
    <property type="match status" value="1"/>
</dbReference>
<dbReference type="PROSITE" id="PS50250">
    <property type="entry name" value="PCI"/>
    <property type="match status" value="1"/>
</dbReference>
<dbReference type="InterPro" id="IPR033464">
    <property type="entry name" value="CSN8_PSD8_EIF3K"/>
</dbReference>
<comment type="similarity">
    <text evidence="1">Belongs to the proteasome subunit S14 family.</text>
</comment>
<evidence type="ECO:0000259" key="3">
    <source>
        <dbReference type="PROSITE" id="PS50250"/>
    </source>
</evidence>
<dbReference type="InterPro" id="IPR006746">
    <property type="entry name" value="26S_Psome_Rpn12"/>
</dbReference>
<gene>
    <name evidence="4" type="primary">RPN12</name>
    <name evidence="4" type="ORF">OC846_005988</name>
</gene>
<accession>A0AAN6GJR8</accession>
<dbReference type="Pfam" id="PF10075">
    <property type="entry name" value="CSN8_PSD8_EIF3K"/>
    <property type="match status" value="1"/>
</dbReference>
<keyword evidence="2" id="KW-0647">Proteasome</keyword>
<comment type="caution">
    <text evidence="4">The sequence shown here is derived from an EMBL/GenBank/DDBJ whole genome shotgun (WGS) entry which is preliminary data.</text>
</comment>
<keyword evidence="5" id="KW-1185">Reference proteome</keyword>
<dbReference type="GO" id="GO:0005634">
    <property type="term" value="C:nucleus"/>
    <property type="evidence" value="ECO:0007669"/>
    <property type="project" value="TreeGrafter"/>
</dbReference>